<feature type="region of interest" description="Disordered" evidence="3">
    <location>
        <begin position="271"/>
        <end position="318"/>
    </location>
</feature>
<feature type="region of interest" description="Disordered" evidence="3">
    <location>
        <begin position="58"/>
        <end position="238"/>
    </location>
</feature>
<dbReference type="InterPro" id="IPR025776">
    <property type="entry name" value="SUVR4/1/2"/>
</dbReference>
<evidence type="ECO:0000313" key="7">
    <source>
        <dbReference type="Proteomes" id="UP000027138"/>
    </source>
</evidence>
<dbReference type="GO" id="GO:0008270">
    <property type="term" value="F:zinc ion binding"/>
    <property type="evidence" value="ECO:0007669"/>
    <property type="project" value="InterPro"/>
</dbReference>
<dbReference type="InterPro" id="IPR007728">
    <property type="entry name" value="Pre-SET_dom"/>
</dbReference>
<evidence type="ECO:0000259" key="4">
    <source>
        <dbReference type="PROSITE" id="PS50280"/>
    </source>
</evidence>
<dbReference type="GO" id="GO:0005634">
    <property type="term" value="C:nucleus"/>
    <property type="evidence" value="ECO:0007669"/>
    <property type="project" value="InterPro"/>
</dbReference>
<name>A0A067JR91_JATCU</name>
<dbReference type="PROSITE" id="PS50867">
    <property type="entry name" value="PRE_SET"/>
    <property type="match status" value="1"/>
</dbReference>
<dbReference type="CDD" id="cd10538">
    <property type="entry name" value="SET_SETDB-like"/>
    <property type="match status" value="1"/>
</dbReference>
<evidence type="ECO:0000256" key="3">
    <source>
        <dbReference type="SAM" id="MobiDB-lite"/>
    </source>
</evidence>
<dbReference type="GO" id="GO:0042054">
    <property type="term" value="F:histone methyltransferase activity"/>
    <property type="evidence" value="ECO:0007669"/>
    <property type="project" value="InterPro"/>
</dbReference>
<dbReference type="SMART" id="SM00317">
    <property type="entry name" value="SET"/>
    <property type="match status" value="1"/>
</dbReference>
<dbReference type="Pfam" id="PF10440">
    <property type="entry name" value="WIYLD"/>
    <property type="match status" value="1"/>
</dbReference>
<dbReference type="STRING" id="180498.A0A067JR91"/>
<evidence type="ECO:0000256" key="2">
    <source>
        <dbReference type="ARBA" id="ARBA00022454"/>
    </source>
</evidence>
<comment type="subcellular location">
    <subcellularLocation>
        <location evidence="1">Chromosome</location>
    </subcellularLocation>
</comment>
<feature type="compositionally biased region" description="Basic and acidic residues" evidence="3">
    <location>
        <begin position="289"/>
        <end position="308"/>
    </location>
</feature>
<dbReference type="AlphaFoldDB" id="A0A067JR91"/>
<proteinExistence type="predicted"/>
<dbReference type="Gene3D" id="2.170.270.10">
    <property type="entry name" value="SET domain"/>
    <property type="match status" value="1"/>
</dbReference>
<keyword evidence="7" id="KW-1185">Reference proteome</keyword>
<dbReference type="GO" id="GO:0005694">
    <property type="term" value="C:chromosome"/>
    <property type="evidence" value="ECO:0007669"/>
    <property type="project" value="UniProtKB-SubCell"/>
</dbReference>
<feature type="compositionally biased region" description="Polar residues" evidence="3">
    <location>
        <begin position="168"/>
        <end position="188"/>
    </location>
</feature>
<dbReference type="SMART" id="SM00468">
    <property type="entry name" value="PreSET"/>
    <property type="match status" value="1"/>
</dbReference>
<organism evidence="6 7">
    <name type="scientific">Jatropha curcas</name>
    <name type="common">Barbados nut</name>
    <dbReference type="NCBI Taxonomy" id="180498"/>
    <lineage>
        <taxon>Eukaryota</taxon>
        <taxon>Viridiplantae</taxon>
        <taxon>Streptophyta</taxon>
        <taxon>Embryophyta</taxon>
        <taxon>Tracheophyta</taxon>
        <taxon>Spermatophyta</taxon>
        <taxon>Magnoliopsida</taxon>
        <taxon>eudicotyledons</taxon>
        <taxon>Gunneridae</taxon>
        <taxon>Pentapetalae</taxon>
        <taxon>rosids</taxon>
        <taxon>fabids</taxon>
        <taxon>Malpighiales</taxon>
        <taxon>Euphorbiaceae</taxon>
        <taxon>Crotonoideae</taxon>
        <taxon>Jatropheae</taxon>
        <taxon>Jatropha</taxon>
    </lineage>
</organism>
<dbReference type="InterPro" id="IPR046341">
    <property type="entry name" value="SET_dom_sf"/>
</dbReference>
<dbReference type="OrthoDB" id="308383at2759"/>
<feature type="compositionally biased region" description="Polar residues" evidence="3">
    <location>
        <begin position="98"/>
        <end position="109"/>
    </location>
</feature>
<dbReference type="PANTHER" id="PTHR46450">
    <property type="entry name" value="INACTIVE HISTONE-LYSINE N-METHYLTRANSFERASE SUVR1-RELATED"/>
    <property type="match status" value="1"/>
</dbReference>
<evidence type="ECO:0000259" key="5">
    <source>
        <dbReference type="PROSITE" id="PS50867"/>
    </source>
</evidence>
<dbReference type="InterPro" id="IPR043017">
    <property type="entry name" value="WIYLD_dom_sf"/>
</dbReference>
<feature type="compositionally biased region" description="Basic and acidic residues" evidence="3">
    <location>
        <begin position="119"/>
        <end position="128"/>
    </location>
</feature>
<gene>
    <name evidence="6" type="ORF">JCGZ_17634</name>
</gene>
<accession>A0A067JR91</accession>
<feature type="domain" description="Pre-SET" evidence="5">
    <location>
        <begin position="571"/>
        <end position="667"/>
    </location>
</feature>
<dbReference type="Proteomes" id="UP000027138">
    <property type="component" value="Unassembled WGS sequence"/>
</dbReference>
<keyword evidence="2" id="KW-0158">Chromosome</keyword>
<dbReference type="Gene3D" id="1.10.8.850">
    <property type="entry name" value="Histone-lysine N methyltransferase , C-terminal domain-like"/>
    <property type="match status" value="1"/>
</dbReference>
<evidence type="ECO:0000256" key="1">
    <source>
        <dbReference type="ARBA" id="ARBA00004286"/>
    </source>
</evidence>
<dbReference type="PROSITE" id="PS51580">
    <property type="entry name" value="SAM_MT43_3"/>
    <property type="match status" value="1"/>
</dbReference>
<dbReference type="InterPro" id="IPR018848">
    <property type="entry name" value="WIYLD_domain"/>
</dbReference>
<dbReference type="SUPFAM" id="SSF82199">
    <property type="entry name" value="SET domain"/>
    <property type="match status" value="1"/>
</dbReference>
<dbReference type="PANTHER" id="PTHR46450:SF1">
    <property type="entry name" value="INACTIVE HISTONE-LYSINE N-METHYLTRANSFERASE SUVR1-RELATED"/>
    <property type="match status" value="1"/>
</dbReference>
<evidence type="ECO:0008006" key="8">
    <source>
        <dbReference type="Google" id="ProtNLM"/>
    </source>
</evidence>
<protein>
    <recommendedName>
        <fullName evidence="8">SET domain-containing protein</fullName>
    </recommendedName>
</protein>
<sequence>MAPNPRVTKAFRAMKAIGITENKVKPVLKRLLKLYDKNWELIEEENYRVLADAIFDEDDSQVPEDKENANGENFGEEPEVHDEPERPLKRLRLRGQEGQPSSSLNNSSPGVGGPSLKKPKLENEEPLGKHSLPQSQDMRKSQPGPVSPQNHTRNMGKQPASPIHLGANASSNASSERTLPSDSQSPQVRHSYKGKEPLIPQVSPREKRPIMERPSHAVRFKDPVMDPGSVRLPKQKAPDSHALIIPKDEPFTDDFPPDNLPCYEAPIAVIRPDSSGKGDNVVRSVSTGKPDDQDPRASHFGAEEDRSDNIPVSSNETRTNSELAAVLEESPANLEIASSSLGEVKISLSCNSMIGRPNFHMPSQDELLKSMQEKCLRSYKILDPNFSVMQMLKDMCECFLDLATDSSHESQESLPNVSPTVSALKRSTACSALGLGGIGGSNCMPVKFSNGSVDIHGFYEMAAHQFPKQLQPFSEDTENNRGIELRDSESRSLVVVPQHEFTSEELRSLIDFNDITKGEELIEISWLNEINNDCPSSFYYITQNLVYQNALVKFTLAQIKVEDCCPTCIGDCLSSSTVCVCASETGDQFAYTSEGLIREDFLEDCISMTRDPPRQCLSYCKACPLERSKNDEILEPCKGHLKRKYIKECWSKCACHKRCGNRVVQRGIRCKLQGSICRCYLAFAMHKDTIIIPKNLCTSCQFHVHLPELIDCVHQVFFTPEGKGWGLRTLEKLPKGAFVCEFIGEILTNKELHERNTQRTRGNSGDRHTYPVILDAYWCLKGALKEEEALCLDASFYGNVARFINHRCLDANLIEIPVKMETPDHHYYHLAFFTTREVNALEELTWDYGIDFDDNDHPVELFRCLCGSKFCRNMKRPSSKFVRIFMMLMVGQLRELPFSLKCCTQLISTGSLEYSNNPN</sequence>
<feature type="domain" description="SET" evidence="4">
    <location>
        <begin position="712"/>
        <end position="849"/>
    </location>
</feature>
<reference evidence="6 7" key="1">
    <citation type="journal article" date="2014" name="PLoS ONE">
        <title>Global Analysis of Gene Expression Profiles in Physic Nut (Jatropha curcas L.) Seedlings Exposed to Salt Stress.</title>
        <authorList>
            <person name="Zhang L."/>
            <person name="Zhang C."/>
            <person name="Wu P."/>
            <person name="Chen Y."/>
            <person name="Li M."/>
            <person name="Jiang H."/>
            <person name="Wu G."/>
        </authorList>
    </citation>
    <scope>NUCLEOTIDE SEQUENCE [LARGE SCALE GENOMIC DNA]</scope>
    <source>
        <strain evidence="7">cv. GZQX0401</strain>
        <tissue evidence="6">Young leaves</tissue>
    </source>
</reference>
<dbReference type="InterPro" id="IPR001214">
    <property type="entry name" value="SET_dom"/>
</dbReference>
<feature type="compositionally biased region" description="Basic and acidic residues" evidence="3">
    <location>
        <begin position="204"/>
        <end position="224"/>
    </location>
</feature>
<dbReference type="EMBL" id="KK914893">
    <property type="protein sequence ID" value="KDP26476.1"/>
    <property type="molecule type" value="Genomic_DNA"/>
</dbReference>
<evidence type="ECO:0000313" key="6">
    <source>
        <dbReference type="EMBL" id="KDP26476.1"/>
    </source>
</evidence>
<dbReference type="PROSITE" id="PS50280">
    <property type="entry name" value="SET"/>
    <property type="match status" value="1"/>
</dbReference>
<dbReference type="Pfam" id="PF00856">
    <property type="entry name" value="SET"/>
    <property type="match status" value="1"/>
</dbReference>